<dbReference type="PROSITE" id="PS00922">
    <property type="entry name" value="TRANSGLYCOSYLASE"/>
    <property type="match status" value="1"/>
</dbReference>
<name>A0A2W5H823_9BACT</name>
<dbReference type="Proteomes" id="UP000249739">
    <property type="component" value="Unassembled WGS sequence"/>
</dbReference>
<evidence type="ECO:0000256" key="1">
    <source>
        <dbReference type="ARBA" id="ARBA00007734"/>
    </source>
</evidence>
<evidence type="ECO:0000313" key="5">
    <source>
        <dbReference type="Proteomes" id="UP000249739"/>
    </source>
</evidence>
<proteinExistence type="inferred from homology"/>
<dbReference type="GO" id="GO:0004553">
    <property type="term" value="F:hydrolase activity, hydrolyzing O-glycosyl compounds"/>
    <property type="evidence" value="ECO:0007669"/>
    <property type="project" value="InterPro"/>
</dbReference>
<dbReference type="InterPro" id="IPR000189">
    <property type="entry name" value="Transglyc_AS"/>
</dbReference>
<evidence type="ECO:0000313" key="4">
    <source>
        <dbReference type="EMBL" id="PZP54146.1"/>
    </source>
</evidence>
<dbReference type="AlphaFoldDB" id="A0A2W5H823"/>
<accession>A0A2W5H823</accession>
<dbReference type="GO" id="GO:0042597">
    <property type="term" value="C:periplasmic space"/>
    <property type="evidence" value="ECO:0007669"/>
    <property type="project" value="InterPro"/>
</dbReference>
<dbReference type="PANTHER" id="PTHR37423:SF2">
    <property type="entry name" value="MEMBRANE-BOUND LYTIC MUREIN TRANSGLYCOSYLASE C"/>
    <property type="match status" value="1"/>
</dbReference>
<evidence type="ECO:0000256" key="2">
    <source>
        <dbReference type="ARBA" id="ARBA00022729"/>
    </source>
</evidence>
<dbReference type="SUPFAM" id="SSF48435">
    <property type="entry name" value="Bacterial muramidases"/>
    <property type="match status" value="1"/>
</dbReference>
<gene>
    <name evidence="4" type="ORF">DI586_10250</name>
</gene>
<feature type="domain" description="Transglycosylase SLT" evidence="3">
    <location>
        <begin position="555"/>
        <end position="658"/>
    </location>
</feature>
<dbReference type="SUPFAM" id="SSF53955">
    <property type="entry name" value="Lysozyme-like"/>
    <property type="match status" value="1"/>
</dbReference>
<evidence type="ECO:0000259" key="3">
    <source>
        <dbReference type="Pfam" id="PF01464"/>
    </source>
</evidence>
<comment type="caution">
    <text evidence="4">The sequence shown here is derived from an EMBL/GenBank/DDBJ whole genome shotgun (WGS) entry which is preliminary data.</text>
</comment>
<dbReference type="PANTHER" id="PTHR37423">
    <property type="entry name" value="SOLUBLE LYTIC MUREIN TRANSGLYCOSYLASE-RELATED"/>
    <property type="match status" value="1"/>
</dbReference>
<dbReference type="GO" id="GO:0000270">
    <property type="term" value="P:peptidoglycan metabolic process"/>
    <property type="evidence" value="ECO:0007669"/>
    <property type="project" value="InterPro"/>
</dbReference>
<dbReference type="InterPro" id="IPR023346">
    <property type="entry name" value="Lysozyme-like_dom_sf"/>
</dbReference>
<protein>
    <submittedName>
        <fullName evidence="4">Transglycosylase</fullName>
    </submittedName>
</protein>
<dbReference type="Pfam" id="PF01464">
    <property type="entry name" value="SLT"/>
    <property type="match status" value="1"/>
</dbReference>
<sequence>MTSFFNLPLDKFFKRFVIDLVIFEWRDHSGDGAKKLGRHKKDLSVNGLNIKEFASLRKYESRKSLYRSLLSQGCAAMLLFSHPVYADANSTQALKAMSTKDWVSARQFALRSKDPVLAKMYEWMLYQSNATGLPFETVARFIKANEHWPDLNDVKATAERNMPENYPSASIIQWFGTYPPVTVRGLDLYLEALTISGQQAKAKQIANTYWSQVAMKSDEQAAFLSKYKALLTADGNRRRLDYLLFREKNTDAKALARMMGMGYVQLVEARIQLRNDSRSAEAVLALVPSNLRSDPGLQYERLRWRRKKDEDAGALQILNNPPAADKITNKEDWWKERNIIVRRLIEERRFSEAYAVAANHGQMEGPEYADAEWLAGWLALRFLNKPDKASTHFRSMYPKVKTAISKARAAYWAGMAAERMGQAQEAAKWMQIAAGFPKVYYGQLAARHMKGRIAVPSPVPAVASASDKTTIRNSDLGRAIRMADEANLRYVRNQMIVALTESLNTGGEYKALAQMLTQMGLKAEALKVAKKAAGDNFFLREEAYPTVQNLFSGLNVDVALAHALIRQESQFDAEVKSPAGAMGLMQVMPATAREVAKKRGWQHETQWMVSQPKQNVLIGSAYLNDLLSRFGGSYPLALAAYNGGPRRVNEWLAEFGDPRKGQIDWVDWIELIPVYETRNYVQRVMENYIVYKEHMGVK</sequence>
<dbReference type="Gene3D" id="1.10.530.10">
    <property type="match status" value="1"/>
</dbReference>
<dbReference type="EMBL" id="QFOT01000150">
    <property type="protein sequence ID" value="PZP54146.1"/>
    <property type="molecule type" value="Genomic_DNA"/>
</dbReference>
<dbReference type="CDD" id="cd13401">
    <property type="entry name" value="Slt70-like"/>
    <property type="match status" value="1"/>
</dbReference>
<reference evidence="4 5" key="1">
    <citation type="submission" date="2017-08" db="EMBL/GenBank/DDBJ databases">
        <title>Infants hospitalized years apart are colonized by the same room-sourced microbial strains.</title>
        <authorList>
            <person name="Brooks B."/>
            <person name="Olm M.R."/>
            <person name="Firek B.A."/>
            <person name="Baker R."/>
            <person name="Thomas B.C."/>
            <person name="Morowitz M.J."/>
            <person name="Banfield J.F."/>
        </authorList>
    </citation>
    <scope>NUCLEOTIDE SEQUENCE [LARGE SCALE GENOMIC DNA]</scope>
    <source>
        <strain evidence="4">S2_006_000_R2_64</strain>
    </source>
</reference>
<dbReference type="GO" id="GO:0008933">
    <property type="term" value="F:peptidoglycan lytic transglycosylase activity"/>
    <property type="evidence" value="ECO:0007669"/>
    <property type="project" value="InterPro"/>
</dbReference>
<dbReference type="Gene3D" id="1.25.20.10">
    <property type="entry name" value="Bacterial muramidases"/>
    <property type="match status" value="1"/>
</dbReference>
<dbReference type="InterPro" id="IPR008939">
    <property type="entry name" value="Lytic_TGlycosylase_superhlx_U"/>
</dbReference>
<comment type="similarity">
    <text evidence="1">Belongs to the transglycosylase Slt family.</text>
</comment>
<dbReference type="GO" id="GO:0016020">
    <property type="term" value="C:membrane"/>
    <property type="evidence" value="ECO:0007669"/>
    <property type="project" value="InterPro"/>
</dbReference>
<keyword evidence="2" id="KW-0732">Signal</keyword>
<dbReference type="InterPro" id="IPR008258">
    <property type="entry name" value="Transglycosylase_SLT_dom_1"/>
</dbReference>
<organism evidence="4 5">
    <name type="scientific">Micavibrio aeruginosavorus</name>
    <dbReference type="NCBI Taxonomy" id="349221"/>
    <lineage>
        <taxon>Bacteria</taxon>
        <taxon>Pseudomonadati</taxon>
        <taxon>Bdellovibrionota</taxon>
        <taxon>Bdellovibrionia</taxon>
        <taxon>Bdellovibrionales</taxon>
        <taxon>Pseudobdellovibrionaceae</taxon>
        <taxon>Micavibrio</taxon>
    </lineage>
</organism>